<keyword evidence="2" id="KW-0472">Membrane</keyword>
<sequence length="1859" mass="199998">MADNGSSPQPLIAAFAFGIIANVASAAVFLFLAANGPPLFKDSLRLVLVVFLFSSALWAFVDFVSMTVDSDSACHVAVAFGTAFDQLARVAFEQFVLWGANAGAKPSMGVLIPQLAVLLRFVLGGIYVGFQRPQFNPVCLSTASVLPLGIAILAADAVVTLFLLAKLLSTGKSASRTGNEVEAKRSRTLITVLAGAGFWTALSAPMILGVRSLGLFPRKTLPAIGLLVLIVALILSKDRLLATDDASDSKLFAADSAPREYQMSNFVPGPRNSNNSRSITQRPLSRYDNPTGEGTTTRISAMGPSSYNKVLPKINHPNPGQSAIGIGGVPVAGQLFPPMRPERPEESITPGDTNELHTLPAERSKSSKKKKKQMKNAEITISGPVLNHDSLNPLNRIATIDLETAARNERERREANPQPPGSYSSIARGPPSLAITADQMAQRSRSVSNRKAVGPSPVVAAKKHLEPILEAGAASATTSAQLSPGIEEIRRRSPRQPQKPFQTQAPPPLPPLKTPGTMGALTPKTPKQPTQPDTWDLLSIPQGVGTEAPVAPPPRSPKRPQLPSNPAATGIATMTQSSQPDGAGRMRRTSSTSSARLMNDEAMFTDPSAPPPIPQRHIRRNDSIGIQTPGQTPRGNPPPPYQLDNPSSQSPLRGTTGESTAHEPSALLDTNSPSKPETKLFLFPPGYANKGPAGFSQHTASTGGKAPKSPLAISKGPGGANPTPAGKEHESSMDKAVFFLRNIVYNKPPPTKVVSVTADKPLPESAGLGNRVRESVLNRPRPIPRTPETGSLFHTQTGFHHRSGTQRRSMSCSSITPQKNILFNTAPGNPCQLPPLPPIPLEGDAAPGELPTNAESMELEDETDSLHPGPQRSVSSSSKSTRRRSSSMPEIPMNVEMPNIPLPLPKRPSSEGREGSLTNRSTMSSVRTQSILNIVDTDRSHFPQYTSNPVAEAAHTGTERHRYSWESWESSSQGQSSTSETDVRPSSIPSRSDPITQVTPMVPEVHGGQTLGHSSPGQPRTGESLVLKTHYIEASPSIDASGEGIDGYGPAAEMTPSEALASDSTAPVSHYPNSRGFTDNSESGPSGRGNHTGHNAWHHRIGQECPTFSYRRGTVRSRRGPPPTPLLLNKPNKTIIVQAEPSPLESPEHALGMIEAQLQKLERASRTSSLAEQQRMTLIADLEKEMGLQEDHWQNLRHTIVRDSLSTLHLSPVPDMPTRVPSWVAIQERRSRHLADSVANSSEHSESVAPLKRAPGRYEASNRSSTSRRSNADNRMSLLTVSHPTTAQLGSPTPPDTEESGGEEHIEVPLMYADTVDMVQTPAPSLWCFNAPSPIIFKHTPSLWSPTMGASFSSAELPCPAVPAPRTGTRRPLEPLTIESRHLWFPEKKAPAPASQGLWGSSSQPASASPPAEKRKPRAQKPLVRRSRRMTALPDILESPEPLPNKRGTLGIFQFPWGEKSDTAIIPPPAFSFGAMPGTMTSGRAMVHPASVPNFQIAQPQPSFFDMCDEEDAGDNFSDFDSEGDDDDFDEATLWEIASLLQSDRITSPGTVTLAELPRGDQRTSVVASPTESLESPEDVQIPMVLDVASLQPSKPNPSSLWQGKTGLFQVEKTKGLPQPDQKTWGSYLEAMAGSTRSLKRTAGPASINSRELWSAPALPTEPASSTFLWRPKKNEAHLREFPAEDDAAEKDTPRHRLARPRVVTAAEWDTPLAEAIKASGLAPPAASNTAREPVVPVNESTNSAGQLWSRPAAPAPAPVPATAGGMWQKPHTMSAEPSPTLIQPPRHDRKPTVVAAGDSAPADFADQQLWNRPNTIALGKDERQDWLSKMKRSKQMSFDGDVELVQRFLDRRWGGSVV</sequence>
<feature type="region of interest" description="Disordered" evidence="1">
    <location>
        <begin position="779"/>
        <end position="925"/>
    </location>
</feature>
<feature type="region of interest" description="Disordered" evidence="1">
    <location>
        <begin position="1234"/>
        <end position="1303"/>
    </location>
</feature>
<dbReference type="EMBL" id="JPKY01000025">
    <property type="protein sequence ID" value="KFH45950.1"/>
    <property type="molecule type" value="Genomic_DNA"/>
</dbReference>
<organism evidence="3 4">
    <name type="scientific">Hapsidospora chrysogenum (strain ATCC 11550 / CBS 779.69 / DSM 880 / IAM 14645 / JCM 23072 / IMI 49137)</name>
    <name type="common">Acremonium chrysogenum</name>
    <dbReference type="NCBI Taxonomy" id="857340"/>
    <lineage>
        <taxon>Eukaryota</taxon>
        <taxon>Fungi</taxon>
        <taxon>Dikarya</taxon>
        <taxon>Ascomycota</taxon>
        <taxon>Pezizomycotina</taxon>
        <taxon>Sordariomycetes</taxon>
        <taxon>Hypocreomycetidae</taxon>
        <taxon>Hypocreales</taxon>
        <taxon>Bionectriaceae</taxon>
        <taxon>Hapsidospora</taxon>
    </lineage>
</organism>
<feature type="region of interest" description="Disordered" evidence="1">
    <location>
        <begin position="1680"/>
        <end position="1699"/>
    </location>
</feature>
<feature type="compositionally biased region" description="Low complexity" evidence="1">
    <location>
        <begin position="965"/>
        <end position="995"/>
    </location>
</feature>
<feature type="compositionally biased region" description="Low complexity" evidence="1">
    <location>
        <begin position="1401"/>
        <end position="1411"/>
    </location>
</feature>
<feature type="compositionally biased region" description="Polar residues" evidence="1">
    <location>
        <begin position="271"/>
        <end position="283"/>
    </location>
</feature>
<feature type="compositionally biased region" description="Polar residues" evidence="1">
    <location>
        <begin position="1062"/>
        <end position="1084"/>
    </location>
</feature>
<feature type="compositionally biased region" description="Low complexity" evidence="1">
    <location>
        <begin position="522"/>
        <end position="534"/>
    </location>
</feature>
<proteinExistence type="predicted"/>
<feature type="compositionally biased region" description="Polar residues" evidence="1">
    <location>
        <begin position="806"/>
        <end position="823"/>
    </location>
</feature>
<gene>
    <name evidence="3" type="ORF">ACRE_032600</name>
</gene>
<feature type="region of interest" description="Disordered" evidence="1">
    <location>
        <begin position="490"/>
        <end position="731"/>
    </location>
</feature>
<keyword evidence="4" id="KW-1185">Reference proteome</keyword>
<feature type="compositionally biased region" description="Low complexity" evidence="1">
    <location>
        <begin position="1261"/>
        <end position="1275"/>
    </location>
</feature>
<feature type="compositionally biased region" description="Polar residues" evidence="1">
    <location>
        <begin position="916"/>
        <end position="925"/>
    </location>
</feature>
<keyword evidence="2" id="KW-0812">Transmembrane</keyword>
<feature type="transmembrane region" description="Helical" evidence="2">
    <location>
        <begin position="111"/>
        <end position="130"/>
    </location>
</feature>
<feature type="transmembrane region" description="Helical" evidence="2">
    <location>
        <begin position="44"/>
        <end position="61"/>
    </location>
</feature>
<protein>
    <submittedName>
        <fullName evidence="3">Uncharacterized protein</fullName>
    </submittedName>
</protein>
<feature type="transmembrane region" description="Helical" evidence="2">
    <location>
        <begin position="142"/>
        <end position="168"/>
    </location>
</feature>
<feature type="region of interest" description="Disordered" evidence="1">
    <location>
        <begin position="262"/>
        <end position="304"/>
    </location>
</feature>
<feature type="transmembrane region" description="Helical" evidence="2">
    <location>
        <begin position="188"/>
        <end position="208"/>
    </location>
</feature>
<reference evidence="4" key="1">
    <citation type="journal article" date="2014" name="Genome Announc.">
        <title>Genome sequence and annotation of Acremonium chrysogenum, producer of the beta-lactam antibiotic cephalosporin C.</title>
        <authorList>
            <person name="Terfehr D."/>
            <person name="Dahlmann T.A."/>
            <person name="Specht T."/>
            <person name="Zadra I."/>
            <person name="Kuernsteiner H."/>
            <person name="Kueck U."/>
        </authorList>
    </citation>
    <scope>NUCLEOTIDE SEQUENCE [LARGE SCALE GENOMIC DNA]</scope>
    <source>
        <strain evidence="4">ATCC 11550 / CBS 779.69 / DSM 880 / IAM 14645 / JCM 23072 / IMI 49137</strain>
    </source>
</reference>
<feature type="region of interest" description="Disordered" evidence="1">
    <location>
        <begin position="1389"/>
        <end position="1430"/>
    </location>
</feature>
<dbReference type="HOGENOM" id="CLU_000817_0_0_1"/>
<accession>A0A086T9B8</accession>
<feature type="region of interest" description="Disordered" evidence="1">
    <location>
        <begin position="1054"/>
        <end position="1097"/>
    </location>
</feature>
<feature type="transmembrane region" description="Helical" evidence="2">
    <location>
        <begin position="12"/>
        <end position="32"/>
    </location>
</feature>
<feature type="compositionally biased region" description="Basic and acidic residues" evidence="1">
    <location>
        <begin position="406"/>
        <end position="415"/>
    </location>
</feature>
<dbReference type="Proteomes" id="UP000029964">
    <property type="component" value="Unassembled WGS sequence"/>
</dbReference>
<comment type="caution">
    <text evidence="3">The sequence shown here is derived from an EMBL/GenBank/DDBJ whole genome shotgun (WGS) entry which is preliminary data.</text>
</comment>
<evidence type="ECO:0000256" key="2">
    <source>
        <dbReference type="SAM" id="Phobius"/>
    </source>
</evidence>
<keyword evidence="2" id="KW-1133">Transmembrane helix</keyword>
<feature type="compositionally biased region" description="Basic residues" evidence="1">
    <location>
        <begin position="1415"/>
        <end position="1429"/>
    </location>
</feature>
<feature type="region of interest" description="Disordered" evidence="1">
    <location>
        <begin position="406"/>
        <end position="430"/>
    </location>
</feature>
<evidence type="ECO:0000313" key="3">
    <source>
        <dbReference type="EMBL" id="KFH45950.1"/>
    </source>
</evidence>
<feature type="region of interest" description="Disordered" evidence="1">
    <location>
        <begin position="1720"/>
        <end position="1794"/>
    </location>
</feature>
<evidence type="ECO:0000313" key="4">
    <source>
        <dbReference type="Proteomes" id="UP000029964"/>
    </source>
</evidence>
<feature type="region of interest" description="Disordered" evidence="1">
    <location>
        <begin position="336"/>
        <end position="391"/>
    </location>
</feature>
<feature type="compositionally biased region" description="Polar residues" evidence="1">
    <location>
        <begin position="788"/>
        <end position="798"/>
    </location>
</feature>
<dbReference type="OrthoDB" id="5370537at2759"/>
<feature type="region of interest" description="Disordered" evidence="1">
    <location>
        <begin position="964"/>
        <end position="1022"/>
    </location>
</feature>
<feature type="compositionally biased region" description="Polar residues" evidence="1">
    <location>
        <begin position="1277"/>
        <end position="1291"/>
    </location>
</feature>
<feature type="transmembrane region" description="Helical" evidence="2">
    <location>
        <begin position="220"/>
        <end position="236"/>
    </location>
</feature>
<feature type="compositionally biased region" description="Polar residues" evidence="1">
    <location>
        <begin position="292"/>
        <end position="304"/>
    </location>
</feature>
<name>A0A086T9B8_HAPC1</name>
<evidence type="ECO:0000256" key="1">
    <source>
        <dbReference type="SAM" id="MobiDB-lite"/>
    </source>
</evidence>
<feature type="compositionally biased region" description="Polar residues" evidence="1">
    <location>
        <begin position="644"/>
        <end position="659"/>
    </location>
</feature>